<dbReference type="PATRIC" id="fig|2033.7.peg.3478"/>
<sequence>MAKKLHVAFNDGRWVASKSGSLQKRIAAGKADPISDRERAQLQELRETYIRTFGVDPDGATASKTA</sequence>
<reference evidence="1 2" key="1">
    <citation type="journal article" date="2016" name="Front. Microbiol.">
        <title>Genomic Resource of Rice Seed Associated Bacteria.</title>
        <authorList>
            <person name="Midha S."/>
            <person name="Bansal K."/>
            <person name="Sharma S."/>
            <person name="Kumar N."/>
            <person name="Patil P.P."/>
            <person name="Chaudhry V."/>
            <person name="Patil P.B."/>
        </authorList>
    </citation>
    <scope>NUCLEOTIDE SEQUENCE [LARGE SCALE GENOMIC DNA]</scope>
    <source>
        <strain evidence="1 2">RSA3</strain>
    </source>
</reference>
<evidence type="ECO:0000313" key="2">
    <source>
        <dbReference type="Proteomes" id="UP000072189"/>
    </source>
</evidence>
<dbReference type="AlphaFoldDB" id="A0A147F5A1"/>
<protein>
    <submittedName>
        <fullName evidence="1">Uncharacterized protein</fullName>
    </submittedName>
</protein>
<dbReference type="EMBL" id="LDRV01000087">
    <property type="protein sequence ID" value="KTS09411.1"/>
    <property type="molecule type" value="Genomic_DNA"/>
</dbReference>
<proteinExistence type="predicted"/>
<gene>
    <name evidence="1" type="ORF">RSA3_13360</name>
</gene>
<dbReference type="RefSeq" id="WP_058614681.1">
    <property type="nucleotide sequence ID" value="NZ_LDRV01000087.1"/>
</dbReference>
<evidence type="ECO:0000313" key="1">
    <source>
        <dbReference type="EMBL" id="KTS09411.1"/>
    </source>
</evidence>
<dbReference type="Proteomes" id="UP000072189">
    <property type="component" value="Unassembled WGS sequence"/>
</dbReference>
<name>A0A147F5A1_MICTE</name>
<organism evidence="1 2">
    <name type="scientific">Microbacterium testaceum</name>
    <name type="common">Aureobacterium testaceum</name>
    <name type="synonym">Brevibacterium testaceum</name>
    <dbReference type="NCBI Taxonomy" id="2033"/>
    <lineage>
        <taxon>Bacteria</taxon>
        <taxon>Bacillati</taxon>
        <taxon>Actinomycetota</taxon>
        <taxon>Actinomycetes</taxon>
        <taxon>Micrococcales</taxon>
        <taxon>Microbacteriaceae</taxon>
        <taxon>Microbacterium</taxon>
    </lineage>
</organism>
<comment type="caution">
    <text evidence="1">The sequence shown here is derived from an EMBL/GenBank/DDBJ whole genome shotgun (WGS) entry which is preliminary data.</text>
</comment>
<accession>A0A147F5A1</accession>